<protein>
    <submittedName>
        <fullName evidence="1">Uncharacterized protein</fullName>
    </submittedName>
</protein>
<evidence type="ECO:0000313" key="2">
    <source>
        <dbReference type="Proteomes" id="UP000004088"/>
    </source>
</evidence>
<dbReference type="STRING" id="888741.HMPREF9098_0702"/>
<dbReference type="EMBL" id="AEWV01000013">
    <property type="protein sequence ID" value="EGC17891.1"/>
    <property type="molecule type" value="Genomic_DNA"/>
</dbReference>
<keyword evidence="2" id="KW-1185">Reference proteome</keyword>
<proteinExistence type="predicted"/>
<accession>F0EXZ2</accession>
<sequence length="62" mass="6753">MKAADYTAQKSSLQSSPCIRAAPRLYSVLLFGARILGNVMGIFNQHGVGCFCRRPPKRQGLA</sequence>
<gene>
    <name evidence="1" type="ORF">HMPREF9098_0702</name>
</gene>
<evidence type="ECO:0000313" key="1">
    <source>
        <dbReference type="EMBL" id="EGC17891.1"/>
    </source>
</evidence>
<name>F0EXZ2_9NEIS</name>
<organism evidence="1 2">
    <name type="scientific">Kingella denitrificans ATCC 33394</name>
    <dbReference type="NCBI Taxonomy" id="888741"/>
    <lineage>
        <taxon>Bacteria</taxon>
        <taxon>Pseudomonadati</taxon>
        <taxon>Pseudomonadota</taxon>
        <taxon>Betaproteobacteria</taxon>
        <taxon>Neisseriales</taxon>
        <taxon>Neisseriaceae</taxon>
        <taxon>Kingella</taxon>
    </lineage>
</organism>
<dbReference type="HOGENOM" id="CLU_2898211_0_0_4"/>
<reference evidence="1 2" key="1">
    <citation type="submission" date="2011-01" db="EMBL/GenBank/DDBJ databases">
        <authorList>
            <person name="Muzny D."/>
            <person name="Qin X."/>
            <person name="Deng J."/>
            <person name="Jiang H."/>
            <person name="Liu Y."/>
            <person name="Qu J."/>
            <person name="Song X.-Z."/>
            <person name="Zhang L."/>
            <person name="Thornton R."/>
            <person name="Coyle M."/>
            <person name="Francisco L."/>
            <person name="Jackson L."/>
            <person name="Javaid M."/>
            <person name="Korchina V."/>
            <person name="Kovar C."/>
            <person name="Mata R."/>
            <person name="Mathew T."/>
            <person name="Ngo R."/>
            <person name="Nguyen L."/>
            <person name="Nguyen N."/>
            <person name="Okwuonu G."/>
            <person name="Ongeri F."/>
            <person name="Pham C."/>
            <person name="Simmons D."/>
            <person name="Wilczek-Boney K."/>
            <person name="Hale W."/>
            <person name="Jakkamsetti A."/>
            <person name="Pham P."/>
            <person name="Ruth R."/>
            <person name="San Lucas F."/>
            <person name="Warren J."/>
            <person name="Zhang J."/>
            <person name="Zhao Z."/>
            <person name="Zhou C."/>
            <person name="Zhu D."/>
            <person name="Lee S."/>
            <person name="Bess C."/>
            <person name="Blankenburg K."/>
            <person name="Forbes L."/>
            <person name="Fu Q."/>
            <person name="Gubbala S."/>
            <person name="Hirani K."/>
            <person name="Jayaseelan J.C."/>
            <person name="Lara F."/>
            <person name="Munidasa M."/>
            <person name="Palculict T."/>
            <person name="Patil S."/>
            <person name="Pu L.-L."/>
            <person name="Saada N."/>
            <person name="Tang L."/>
            <person name="Weissenberger G."/>
            <person name="Zhu Y."/>
            <person name="Hemphill L."/>
            <person name="Shang Y."/>
            <person name="Youmans B."/>
            <person name="Ayvaz T."/>
            <person name="Ross M."/>
            <person name="Santibanez J."/>
            <person name="Aqrawi P."/>
            <person name="Gross S."/>
            <person name="Joshi V."/>
            <person name="Fowler G."/>
            <person name="Nazareth L."/>
            <person name="Reid J."/>
            <person name="Worley K."/>
            <person name="Petrosino J."/>
            <person name="Highlander S."/>
            <person name="Gibbs R."/>
        </authorList>
    </citation>
    <scope>NUCLEOTIDE SEQUENCE [LARGE SCALE GENOMIC DNA]</scope>
    <source>
        <strain evidence="1 2">ATCC 33394</strain>
    </source>
</reference>
<comment type="caution">
    <text evidence="1">The sequence shown here is derived from an EMBL/GenBank/DDBJ whole genome shotgun (WGS) entry which is preliminary data.</text>
</comment>
<dbReference type="Proteomes" id="UP000004088">
    <property type="component" value="Unassembled WGS sequence"/>
</dbReference>
<dbReference type="AlphaFoldDB" id="F0EXZ2"/>